<keyword evidence="2" id="KW-1185">Reference proteome</keyword>
<gene>
    <name evidence="1" type="ORF">EFA69_04260</name>
</gene>
<reference evidence="1 2" key="1">
    <citation type="submission" date="2018-11" db="EMBL/GenBank/DDBJ databases">
        <title>Rufibacter latericius sp. nov., isolated from water in Baiyang Lake.</title>
        <authorList>
            <person name="Yang Y."/>
        </authorList>
    </citation>
    <scope>NUCLEOTIDE SEQUENCE [LARGE SCALE GENOMIC DNA]</scope>
    <source>
        <strain evidence="1 2">MCC P1</strain>
    </source>
</reference>
<proteinExistence type="predicted"/>
<dbReference type="EMBL" id="RJJE01000002">
    <property type="protein sequence ID" value="RNI32539.1"/>
    <property type="molecule type" value="Genomic_DNA"/>
</dbReference>
<dbReference type="Proteomes" id="UP000271010">
    <property type="component" value="Unassembled WGS sequence"/>
</dbReference>
<organism evidence="1 2">
    <name type="scientific">Rufibacter immobilis</name>
    <dbReference type="NCBI Taxonomy" id="1348778"/>
    <lineage>
        <taxon>Bacteria</taxon>
        <taxon>Pseudomonadati</taxon>
        <taxon>Bacteroidota</taxon>
        <taxon>Cytophagia</taxon>
        <taxon>Cytophagales</taxon>
        <taxon>Hymenobacteraceae</taxon>
        <taxon>Rufibacter</taxon>
    </lineage>
</organism>
<accession>A0A3M9N483</accession>
<comment type="caution">
    <text evidence="1">The sequence shown here is derived from an EMBL/GenBank/DDBJ whole genome shotgun (WGS) entry which is preliminary data.</text>
</comment>
<evidence type="ECO:0000313" key="2">
    <source>
        <dbReference type="Proteomes" id="UP000271010"/>
    </source>
</evidence>
<dbReference type="RefSeq" id="WP_123131839.1">
    <property type="nucleotide sequence ID" value="NZ_RJJE01000002.1"/>
</dbReference>
<sequence length="177" mass="20089">MKKVLLITGLGIFYAASGWCQYAPSDYLPVLDDRRPITRYVLGTIPSQEPLLLLGNQETDYASLLVDTKEIKVLQVYKDSTMLAGMGPKAKNGVAVIELTHKRPLLKLNDVLDRFKVPAQQRKLRVLVNKNLVNEKRFLADVNYIAKVEVIKLDSTHPIRLGWDENEQFLNIVTVKK</sequence>
<name>A0A3M9N483_9BACT</name>
<dbReference type="OrthoDB" id="894060at2"/>
<protein>
    <submittedName>
        <fullName evidence="1">Uncharacterized protein</fullName>
    </submittedName>
</protein>
<evidence type="ECO:0000313" key="1">
    <source>
        <dbReference type="EMBL" id="RNI32539.1"/>
    </source>
</evidence>
<dbReference type="AlphaFoldDB" id="A0A3M9N483"/>